<dbReference type="Proteomes" id="UP000013827">
    <property type="component" value="Unassembled WGS sequence"/>
</dbReference>
<dbReference type="KEGG" id="ehx:EMIHUDRAFT_208786"/>
<reference evidence="3" key="1">
    <citation type="journal article" date="2013" name="Nature">
        <title>Pan genome of the phytoplankton Emiliania underpins its global distribution.</title>
        <authorList>
            <person name="Read B.A."/>
            <person name="Kegel J."/>
            <person name="Klute M.J."/>
            <person name="Kuo A."/>
            <person name="Lefebvre S.C."/>
            <person name="Maumus F."/>
            <person name="Mayer C."/>
            <person name="Miller J."/>
            <person name="Monier A."/>
            <person name="Salamov A."/>
            <person name="Young J."/>
            <person name="Aguilar M."/>
            <person name="Claverie J.M."/>
            <person name="Frickenhaus S."/>
            <person name="Gonzalez K."/>
            <person name="Herman E.K."/>
            <person name="Lin Y.C."/>
            <person name="Napier J."/>
            <person name="Ogata H."/>
            <person name="Sarno A.F."/>
            <person name="Shmutz J."/>
            <person name="Schroeder D."/>
            <person name="de Vargas C."/>
            <person name="Verret F."/>
            <person name="von Dassow P."/>
            <person name="Valentin K."/>
            <person name="Van de Peer Y."/>
            <person name="Wheeler G."/>
            <person name="Dacks J.B."/>
            <person name="Delwiche C.F."/>
            <person name="Dyhrman S.T."/>
            <person name="Glockner G."/>
            <person name="John U."/>
            <person name="Richards T."/>
            <person name="Worden A.Z."/>
            <person name="Zhang X."/>
            <person name="Grigoriev I.V."/>
            <person name="Allen A.E."/>
            <person name="Bidle K."/>
            <person name="Borodovsky M."/>
            <person name="Bowler C."/>
            <person name="Brownlee C."/>
            <person name="Cock J.M."/>
            <person name="Elias M."/>
            <person name="Gladyshev V.N."/>
            <person name="Groth M."/>
            <person name="Guda C."/>
            <person name="Hadaegh A."/>
            <person name="Iglesias-Rodriguez M.D."/>
            <person name="Jenkins J."/>
            <person name="Jones B.M."/>
            <person name="Lawson T."/>
            <person name="Leese F."/>
            <person name="Lindquist E."/>
            <person name="Lobanov A."/>
            <person name="Lomsadze A."/>
            <person name="Malik S.B."/>
            <person name="Marsh M.E."/>
            <person name="Mackinder L."/>
            <person name="Mock T."/>
            <person name="Mueller-Roeber B."/>
            <person name="Pagarete A."/>
            <person name="Parker M."/>
            <person name="Probert I."/>
            <person name="Quesneville H."/>
            <person name="Raines C."/>
            <person name="Rensing S.A."/>
            <person name="Riano-Pachon D.M."/>
            <person name="Richier S."/>
            <person name="Rokitta S."/>
            <person name="Shiraiwa Y."/>
            <person name="Soanes D.M."/>
            <person name="van der Giezen M."/>
            <person name="Wahlund T.M."/>
            <person name="Williams B."/>
            <person name="Wilson W."/>
            <person name="Wolfe G."/>
            <person name="Wurch L.L."/>
        </authorList>
    </citation>
    <scope>NUCLEOTIDE SEQUENCE</scope>
</reference>
<accession>A0A0D3J936</accession>
<feature type="transmembrane region" description="Helical" evidence="1">
    <location>
        <begin position="350"/>
        <end position="377"/>
    </location>
</feature>
<keyword evidence="3" id="KW-1185">Reference proteome</keyword>
<keyword evidence="1" id="KW-0812">Transmembrane</keyword>
<dbReference type="SUPFAM" id="SSF47769">
    <property type="entry name" value="SAM/Pointed domain"/>
    <property type="match status" value="1"/>
</dbReference>
<feature type="transmembrane region" description="Helical" evidence="1">
    <location>
        <begin position="412"/>
        <end position="432"/>
    </location>
</feature>
<evidence type="ECO:0008006" key="4">
    <source>
        <dbReference type="Google" id="ProtNLM"/>
    </source>
</evidence>
<evidence type="ECO:0000256" key="1">
    <source>
        <dbReference type="SAM" id="Phobius"/>
    </source>
</evidence>
<sequence>MLVWLLAASFTNGDKEVPLVLSNGAVYNVTDGECAANSDMCFTPALTASKNEAAVREILYVAASSSNPLTEASLEASFQAIVNDASDSFDLRTDETMTLELTNDVNVRALSVGLYIGNIEDVSPHASSWQFEGRLYVREIMPRPYTSREQAIRAIYRNPEAVMDRPDGTSFADAENWDDKRHAFENALDSARDLTSADFDNVFRLEYENVRGPGQQAPQYDPEGQLKYIRLKGDSYSYRPQHSRLTSDLEFNNSKLAFNMLCVDPSFTGFAQPDMISWPSREVARASSTTLDLFYTGGFLRRPPFLRTLDGLGGDSRIRYGELHPVTRTSTGMLVTPLVEFTIVLTPTRLVGFFMLMPLFAATLATQSATVSSILLISGAIAAHLSVNPDLVSGEEARVEAFKRGTARLYSLMRQLGLLATVLFVPAVYHSVDDYGRTDTEDEVWITTVGVLGGAVTLLTGVALFRYRTAERHLEATEAAKTAEEREVILPSLDEKSPAEWSVLEVAVWLEHSPALVHLGPAKRATVRATFTKEEIEGASLIMCTEMELLLKLGVAAGSAVQVALAVEQLLAKPLECATSAFEAAPELASDDALN</sequence>
<organism evidence="2 3">
    <name type="scientific">Emiliania huxleyi (strain CCMP1516)</name>
    <dbReference type="NCBI Taxonomy" id="280463"/>
    <lineage>
        <taxon>Eukaryota</taxon>
        <taxon>Haptista</taxon>
        <taxon>Haptophyta</taxon>
        <taxon>Prymnesiophyceae</taxon>
        <taxon>Isochrysidales</taxon>
        <taxon>Noelaerhabdaceae</taxon>
        <taxon>Emiliania</taxon>
    </lineage>
</organism>
<dbReference type="GeneID" id="17265519"/>
<dbReference type="HOGENOM" id="CLU_458885_0_0_1"/>
<dbReference type="EnsemblProtists" id="EOD20021">
    <property type="protein sequence ID" value="EOD20021"/>
    <property type="gene ID" value="EMIHUDRAFT_208786"/>
</dbReference>
<dbReference type="InterPro" id="IPR013761">
    <property type="entry name" value="SAM/pointed_sf"/>
</dbReference>
<dbReference type="RefSeq" id="XP_005772450.1">
    <property type="nucleotide sequence ID" value="XM_005772393.1"/>
</dbReference>
<reference evidence="2" key="2">
    <citation type="submission" date="2024-10" db="UniProtKB">
        <authorList>
            <consortium name="EnsemblProtists"/>
        </authorList>
    </citation>
    <scope>IDENTIFICATION</scope>
</reference>
<keyword evidence="1" id="KW-1133">Transmembrane helix</keyword>
<proteinExistence type="predicted"/>
<evidence type="ECO:0000313" key="3">
    <source>
        <dbReference type="Proteomes" id="UP000013827"/>
    </source>
</evidence>
<dbReference type="Gene3D" id="1.10.150.50">
    <property type="entry name" value="Transcription Factor, Ets-1"/>
    <property type="match status" value="1"/>
</dbReference>
<feature type="transmembrane region" description="Helical" evidence="1">
    <location>
        <begin position="444"/>
        <end position="465"/>
    </location>
</feature>
<name>A0A0D3J936_EMIH1</name>
<dbReference type="AlphaFoldDB" id="A0A0D3J936"/>
<dbReference type="PaxDb" id="2903-EOD20021"/>
<keyword evidence="1" id="KW-0472">Membrane</keyword>
<protein>
    <recommendedName>
        <fullName evidence="4">SAM domain-containing protein</fullName>
    </recommendedName>
</protein>
<evidence type="ECO:0000313" key="2">
    <source>
        <dbReference type="EnsemblProtists" id="EOD20021"/>
    </source>
</evidence>